<dbReference type="Gene3D" id="3.20.20.70">
    <property type="entry name" value="Aldolase class I"/>
    <property type="match status" value="2"/>
</dbReference>
<dbReference type="PANTHER" id="PTHR37418">
    <property type="entry name" value="3-KETO-5-AMINOHEXANOATE CLEAVAGE ENZYME-RELATED"/>
    <property type="match status" value="1"/>
</dbReference>
<organism evidence="1 2">
    <name type="scientific">Marinactinospora thermotolerans DSM 45154</name>
    <dbReference type="NCBI Taxonomy" id="1122192"/>
    <lineage>
        <taxon>Bacteria</taxon>
        <taxon>Bacillati</taxon>
        <taxon>Actinomycetota</taxon>
        <taxon>Actinomycetes</taxon>
        <taxon>Streptosporangiales</taxon>
        <taxon>Nocardiopsidaceae</taxon>
        <taxon>Marinactinospora</taxon>
    </lineage>
</organism>
<dbReference type="InterPro" id="IPR008567">
    <property type="entry name" value="BKACE"/>
</dbReference>
<evidence type="ECO:0000313" key="1">
    <source>
        <dbReference type="EMBL" id="SJZ71100.1"/>
    </source>
</evidence>
<dbReference type="Pfam" id="PF05853">
    <property type="entry name" value="BKACE"/>
    <property type="match status" value="2"/>
</dbReference>
<reference evidence="1 2" key="1">
    <citation type="submission" date="2017-02" db="EMBL/GenBank/DDBJ databases">
        <authorList>
            <person name="Peterson S.W."/>
        </authorList>
    </citation>
    <scope>NUCLEOTIDE SEQUENCE [LARGE SCALE GENOMIC DNA]</scope>
    <source>
        <strain evidence="1 2">DSM 45154</strain>
    </source>
</reference>
<keyword evidence="2" id="KW-1185">Reference proteome</keyword>
<sequence length="243" mass="25612">MAMRIVACLNGDRLPGAHPTLPVSAEQVAADAEAVVAAGATEIHVHPRDGRGEQSLEPQVVAPLLERLRAAVPGVPISVTTALTAEPDPWRRFDLVQRWGALPDSATVNLHEPGAIEVARLLADRRVPVEAGLRDVNAARILVASGIAEEFSSVLVEPEEPEVRGALDQAARIGAVLERAGLADLPRMLHGAEETAWPLLDAAVAEGLDVRIGLEDTLRSPDGAETDGNAALVTLAVARLPER</sequence>
<gene>
    <name evidence="1" type="ORF">SAMN02745673_01160</name>
</gene>
<protein>
    <submittedName>
        <fullName evidence="1">Uncharacterized conserved protein, DUF849 family</fullName>
    </submittedName>
</protein>
<evidence type="ECO:0000313" key="2">
    <source>
        <dbReference type="Proteomes" id="UP000190637"/>
    </source>
</evidence>
<dbReference type="AlphaFoldDB" id="A0A1T4MVF6"/>
<dbReference type="PANTHER" id="PTHR37418:SF1">
    <property type="entry name" value="3-KETO-5-AMINOHEXANOATE CLEAVAGE PROTEIN"/>
    <property type="match status" value="1"/>
</dbReference>
<dbReference type="EMBL" id="FUWS01000003">
    <property type="protein sequence ID" value="SJZ71100.1"/>
    <property type="molecule type" value="Genomic_DNA"/>
</dbReference>
<dbReference type="GO" id="GO:0043720">
    <property type="term" value="F:3-keto-5-aminohexanoate cleavage activity"/>
    <property type="evidence" value="ECO:0007669"/>
    <property type="project" value="InterPro"/>
</dbReference>
<accession>A0A1T4MVF6</accession>
<dbReference type="Proteomes" id="UP000190637">
    <property type="component" value="Unassembled WGS sequence"/>
</dbReference>
<dbReference type="InterPro" id="IPR013785">
    <property type="entry name" value="Aldolase_TIM"/>
</dbReference>
<proteinExistence type="predicted"/>
<name>A0A1T4MVF6_9ACTN</name>
<dbReference type="STRING" id="1122192.SAMN02745673_01160"/>